<organism evidence="2 3">
    <name type="scientific">Benzoatithermus flavus</name>
    <dbReference type="NCBI Taxonomy" id="3108223"/>
    <lineage>
        <taxon>Bacteria</taxon>
        <taxon>Pseudomonadati</taxon>
        <taxon>Pseudomonadota</taxon>
        <taxon>Alphaproteobacteria</taxon>
        <taxon>Geminicoccales</taxon>
        <taxon>Geminicoccaceae</taxon>
        <taxon>Benzoatithermus</taxon>
    </lineage>
</organism>
<dbReference type="RefSeq" id="WP_418158542.1">
    <property type="nucleotide sequence ID" value="NZ_JBBLZC010000004.1"/>
</dbReference>
<accession>A0ABU8XRS1</accession>
<dbReference type="InterPro" id="IPR029058">
    <property type="entry name" value="AB_hydrolase_fold"/>
</dbReference>
<evidence type="ECO:0008006" key="4">
    <source>
        <dbReference type="Google" id="ProtNLM"/>
    </source>
</evidence>
<keyword evidence="1" id="KW-0732">Signal</keyword>
<gene>
    <name evidence="2" type="ORF">U1T56_06020</name>
</gene>
<dbReference type="SUPFAM" id="SSF53474">
    <property type="entry name" value="alpha/beta-Hydrolases"/>
    <property type="match status" value="1"/>
</dbReference>
<evidence type="ECO:0000256" key="1">
    <source>
        <dbReference type="ARBA" id="ARBA00022729"/>
    </source>
</evidence>
<keyword evidence="3" id="KW-1185">Reference proteome</keyword>
<dbReference type="Gene3D" id="3.40.50.1820">
    <property type="entry name" value="alpha/beta hydrolase"/>
    <property type="match status" value="1"/>
</dbReference>
<evidence type="ECO:0000313" key="3">
    <source>
        <dbReference type="Proteomes" id="UP001375743"/>
    </source>
</evidence>
<reference evidence="2 3" key="1">
    <citation type="submission" date="2024-01" db="EMBL/GenBank/DDBJ databases">
        <title>Multi-omics insights into the function and evolution of sodium benzoate biodegradation pathways in Benzoatithermus flavus gen. nov., sp. nov. from hot spring.</title>
        <authorList>
            <person name="Hu C.-J."/>
            <person name="Li W.-J."/>
        </authorList>
    </citation>
    <scope>NUCLEOTIDE SEQUENCE [LARGE SCALE GENOMIC DNA]</scope>
    <source>
        <strain evidence="2 3">SYSU G07066</strain>
    </source>
</reference>
<name>A0ABU8XRS1_9PROT</name>
<dbReference type="InterPro" id="IPR050955">
    <property type="entry name" value="Plant_Biomass_Hydrol_Est"/>
</dbReference>
<evidence type="ECO:0000313" key="2">
    <source>
        <dbReference type="EMBL" id="MEK0082697.1"/>
    </source>
</evidence>
<dbReference type="PANTHER" id="PTHR43037">
    <property type="entry name" value="UNNAMED PRODUCT-RELATED"/>
    <property type="match status" value="1"/>
</dbReference>
<comment type="caution">
    <text evidence="2">The sequence shown here is derived from an EMBL/GenBank/DDBJ whole genome shotgun (WGS) entry which is preliminary data.</text>
</comment>
<dbReference type="PANTHER" id="PTHR43037:SF1">
    <property type="entry name" value="BLL1128 PROTEIN"/>
    <property type="match status" value="1"/>
</dbReference>
<dbReference type="PROSITE" id="PS51257">
    <property type="entry name" value="PROKAR_LIPOPROTEIN"/>
    <property type="match status" value="1"/>
</dbReference>
<proteinExistence type="predicted"/>
<sequence>MSGQARGDFRFRSAATALVLGGTLGAPWSAVACPGLDPCAIPGGGYYALPPPGWNGDTPLPTMIFFHGYGMKALELAQDPDFTRPFAMAGVLLVLPDSLGPGWGRDRPTPRGRDEIAFSDALRADLVHRFHADPGRLLASGFSAGGILTLELACRRGGGYAGFVVIAGTFREPLPASCPTGPVDLLQIHGLADTVVPIDGTPPDDPIRLVGVEDGLATLRALDGCGSAPDRTTDGPSGQRCSVWDRCTSGRELRLCLHPGGHLVPEGWVAQAQAWLRGLKGVTRTAR</sequence>
<dbReference type="EMBL" id="JBBLZC010000004">
    <property type="protein sequence ID" value="MEK0082697.1"/>
    <property type="molecule type" value="Genomic_DNA"/>
</dbReference>
<dbReference type="Proteomes" id="UP001375743">
    <property type="component" value="Unassembled WGS sequence"/>
</dbReference>
<protein>
    <recommendedName>
        <fullName evidence="4">Polyhydroxybutyrate depolymerase</fullName>
    </recommendedName>
</protein>